<evidence type="ECO:0000313" key="2">
    <source>
        <dbReference type="EMBL" id="TQR10954.1"/>
    </source>
</evidence>
<feature type="transmembrane region" description="Helical" evidence="1">
    <location>
        <begin position="78"/>
        <end position="97"/>
    </location>
</feature>
<reference evidence="2 3" key="1">
    <citation type="submission" date="2019-05" db="EMBL/GenBank/DDBJ databases">
        <title>Psychrobacillus vulpis sp. nov., a new species isolated from feces of a red fox that inhabits in The Tablas de Daimiel Natural Park, Albacete, Spain.</title>
        <authorList>
            <person name="Rodriguez M."/>
            <person name="Reina J.C."/>
            <person name="Bejar V."/>
            <person name="Llamas I."/>
        </authorList>
    </citation>
    <scope>NUCLEOTIDE SEQUENCE [LARGE SCALE GENOMIC DNA]</scope>
    <source>
        <strain evidence="2 3">NHI-2</strain>
    </source>
</reference>
<dbReference type="Proteomes" id="UP000318937">
    <property type="component" value="Unassembled WGS sequence"/>
</dbReference>
<comment type="caution">
    <text evidence="2">The sequence shown here is derived from an EMBL/GenBank/DDBJ whole genome shotgun (WGS) entry which is preliminary data.</text>
</comment>
<dbReference type="RefSeq" id="WP_142608135.1">
    <property type="nucleotide sequence ID" value="NZ_VDGG01000033.1"/>
</dbReference>
<keyword evidence="1" id="KW-1133">Transmembrane helix</keyword>
<keyword evidence="1" id="KW-0812">Transmembrane</keyword>
<gene>
    <name evidence="2" type="ORF">FG383_14630</name>
</gene>
<dbReference type="Pfam" id="PF13789">
    <property type="entry name" value="DUF4181"/>
    <property type="match status" value="1"/>
</dbReference>
<organism evidence="2 3">
    <name type="scientific">Psychrobacillus soli</name>
    <dbReference type="NCBI Taxonomy" id="1543965"/>
    <lineage>
        <taxon>Bacteria</taxon>
        <taxon>Bacillati</taxon>
        <taxon>Bacillota</taxon>
        <taxon>Bacilli</taxon>
        <taxon>Bacillales</taxon>
        <taxon>Bacillaceae</taxon>
        <taxon>Psychrobacillus</taxon>
    </lineage>
</organism>
<dbReference type="AlphaFoldDB" id="A0A544T0J8"/>
<keyword evidence="1" id="KW-0472">Membrane</keyword>
<keyword evidence="3" id="KW-1185">Reference proteome</keyword>
<feature type="transmembrane region" description="Helical" evidence="1">
    <location>
        <begin position="6"/>
        <end position="28"/>
    </location>
</feature>
<dbReference type="InterPro" id="IPR025441">
    <property type="entry name" value="DUF4181"/>
</dbReference>
<evidence type="ECO:0000313" key="3">
    <source>
        <dbReference type="Proteomes" id="UP000318937"/>
    </source>
</evidence>
<sequence>MLWGKIILFIVAMFVLMFIFNKVMAKLLKVDKRSLFSTSHVNGLHKKIGGILSVTFLVVFIIFNMRQFESPKLANSPWYFLGILMIYFVLDELVRAFMEWKYATNRKDYIYTLSEMLFMVIVIFGVVQTNFLGLID</sequence>
<feature type="transmembrane region" description="Helical" evidence="1">
    <location>
        <begin position="109"/>
        <end position="127"/>
    </location>
</feature>
<name>A0A544T0J8_9BACI</name>
<accession>A0A544T0J8</accession>
<feature type="transmembrane region" description="Helical" evidence="1">
    <location>
        <begin position="48"/>
        <end position="66"/>
    </location>
</feature>
<proteinExistence type="predicted"/>
<evidence type="ECO:0000256" key="1">
    <source>
        <dbReference type="SAM" id="Phobius"/>
    </source>
</evidence>
<dbReference type="EMBL" id="VDGG01000033">
    <property type="protein sequence ID" value="TQR10954.1"/>
    <property type="molecule type" value="Genomic_DNA"/>
</dbReference>
<dbReference type="OrthoDB" id="2428213at2"/>
<protein>
    <submittedName>
        <fullName evidence="2">DUF4181 domain-containing protein</fullName>
    </submittedName>
</protein>